<dbReference type="AlphaFoldDB" id="A0A2J6QHT4"/>
<feature type="compositionally biased region" description="Polar residues" evidence="1">
    <location>
        <begin position="31"/>
        <end position="40"/>
    </location>
</feature>
<sequence>MKLSIAIFALCLALAVASQVSPAGSARDIYNPTSSISPPNITEHEGVGGDGGGDAEGGGDDGDDDDKRGPGSSGNNGGSDASTLRNINALLGLVLLLFGIVGI</sequence>
<dbReference type="Proteomes" id="UP000235672">
    <property type="component" value="Unassembled WGS sequence"/>
</dbReference>
<dbReference type="EMBL" id="KZ613469">
    <property type="protein sequence ID" value="PMD25827.1"/>
    <property type="molecule type" value="Genomic_DNA"/>
</dbReference>
<reference evidence="3 4" key="1">
    <citation type="submission" date="2016-05" db="EMBL/GenBank/DDBJ databases">
        <title>A degradative enzymes factory behind the ericoid mycorrhizal symbiosis.</title>
        <authorList>
            <consortium name="DOE Joint Genome Institute"/>
            <person name="Martino E."/>
            <person name="Morin E."/>
            <person name="Grelet G."/>
            <person name="Kuo A."/>
            <person name="Kohler A."/>
            <person name="Daghino S."/>
            <person name="Barry K."/>
            <person name="Choi C."/>
            <person name="Cichocki N."/>
            <person name="Clum A."/>
            <person name="Copeland A."/>
            <person name="Hainaut M."/>
            <person name="Haridas S."/>
            <person name="Labutti K."/>
            <person name="Lindquist E."/>
            <person name="Lipzen A."/>
            <person name="Khouja H.-R."/>
            <person name="Murat C."/>
            <person name="Ohm R."/>
            <person name="Olson A."/>
            <person name="Spatafora J."/>
            <person name="Veneault-Fourrey C."/>
            <person name="Henrissat B."/>
            <person name="Grigoriev I."/>
            <person name="Martin F."/>
            <person name="Perotto S."/>
        </authorList>
    </citation>
    <scope>NUCLEOTIDE SEQUENCE [LARGE SCALE GENOMIC DNA]</scope>
    <source>
        <strain evidence="3 4">UAMH 7357</strain>
    </source>
</reference>
<proteinExistence type="predicted"/>
<organism evidence="3 4">
    <name type="scientific">Hyaloscypha hepaticicola</name>
    <dbReference type="NCBI Taxonomy" id="2082293"/>
    <lineage>
        <taxon>Eukaryota</taxon>
        <taxon>Fungi</taxon>
        <taxon>Dikarya</taxon>
        <taxon>Ascomycota</taxon>
        <taxon>Pezizomycotina</taxon>
        <taxon>Leotiomycetes</taxon>
        <taxon>Helotiales</taxon>
        <taxon>Hyaloscyphaceae</taxon>
        <taxon>Hyaloscypha</taxon>
    </lineage>
</organism>
<evidence type="ECO:0000313" key="3">
    <source>
        <dbReference type="EMBL" id="PMD25827.1"/>
    </source>
</evidence>
<evidence type="ECO:0000313" key="4">
    <source>
        <dbReference type="Proteomes" id="UP000235672"/>
    </source>
</evidence>
<feature type="chain" id="PRO_5014319531" evidence="2">
    <location>
        <begin position="18"/>
        <end position="103"/>
    </location>
</feature>
<keyword evidence="4" id="KW-1185">Reference proteome</keyword>
<feature type="region of interest" description="Disordered" evidence="1">
    <location>
        <begin position="23"/>
        <end position="82"/>
    </location>
</feature>
<gene>
    <name evidence="3" type="ORF">NA56DRAFT_642098</name>
</gene>
<keyword evidence="2" id="KW-0732">Signal</keyword>
<accession>A0A2J6QHT4</accession>
<feature type="signal peptide" evidence="2">
    <location>
        <begin position="1"/>
        <end position="17"/>
    </location>
</feature>
<protein>
    <submittedName>
        <fullName evidence="3">Uncharacterized protein</fullName>
    </submittedName>
</protein>
<evidence type="ECO:0000256" key="1">
    <source>
        <dbReference type="SAM" id="MobiDB-lite"/>
    </source>
</evidence>
<name>A0A2J6QHT4_9HELO</name>
<evidence type="ECO:0000256" key="2">
    <source>
        <dbReference type="SAM" id="SignalP"/>
    </source>
</evidence>